<evidence type="ECO:0000313" key="4">
    <source>
        <dbReference type="Proteomes" id="UP000636949"/>
    </source>
</evidence>
<dbReference type="EMBL" id="BMJS01000019">
    <property type="protein sequence ID" value="GGG00286.1"/>
    <property type="molecule type" value="Genomic_DNA"/>
</dbReference>
<dbReference type="OrthoDB" id="9808002at2"/>
<reference evidence="3" key="1">
    <citation type="journal article" date="2014" name="Int. J. Syst. Evol. Microbiol.">
        <title>Complete genome sequence of Corynebacterium casei LMG S-19264T (=DSM 44701T), isolated from a smear-ripened cheese.</title>
        <authorList>
            <consortium name="US DOE Joint Genome Institute (JGI-PGF)"/>
            <person name="Walter F."/>
            <person name="Albersmeier A."/>
            <person name="Kalinowski J."/>
            <person name="Ruckert C."/>
        </authorList>
    </citation>
    <scope>NUCLEOTIDE SEQUENCE</scope>
    <source>
        <strain evidence="3">CGMCC 1.15758</strain>
    </source>
</reference>
<feature type="domain" description="Aminotransferase class V" evidence="2">
    <location>
        <begin position="21"/>
        <end position="402"/>
    </location>
</feature>
<dbReference type="InterPro" id="IPR015424">
    <property type="entry name" value="PyrdxlP-dep_Trfase"/>
</dbReference>
<dbReference type="RefSeq" id="WP_117002976.1">
    <property type="nucleotide sequence ID" value="NZ_BMJS01000019.1"/>
</dbReference>
<reference evidence="3" key="2">
    <citation type="submission" date="2020-09" db="EMBL/GenBank/DDBJ databases">
        <authorList>
            <person name="Sun Q."/>
            <person name="Zhou Y."/>
        </authorList>
    </citation>
    <scope>NUCLEOTIDE SEQUENCE</scope>
    <source>
        <strain evidence="3">CGMCC 1.15758</strain>
    </source>
</reference>
<dbReference type="Gene3D" id="3.90.1150.10">
    <property type="entry name" value="Aspartate Aminotransferase, domain 1"/>
    <property type="match status" value="1"/>
</dbReference>
<dbReference type="SUPFAM" id="SSF53383">
    <property type="entry name" value="PLP-dependent transferases"/>
    <property type="match status" value="1"/>
</dbReference>
<gene>
    <name evidence="3" type="ORF">GCM10010995_17000</name>
</gene>
<dbReference type="InterPro" id="IPR000192">
    <property type="entry name" value="Aminotrans_V_dom"/>
</dbReference>
<sequence length="421" mass="46439">MFDVDKVRQGFPALIKPNPAIYFDGPGGTQVSFAVMRAMTEFMADGVANLGGFYQSSISAQQQMDRTRGAMAALINAKDSKEISFGQNMTTITWALSHAIANTWSPKDNIVISELDHEANISPWLIKAREKGINVEILSFDQDSYTLDLDRLEAILKNGRTKLIAITLASNICGSITDITRVCALAKQYQVKLFVDAVHFIAHQKVDVQVIDCDWLVCSGYKFSAPHIGVLYSKSQTMASIKPYKIAPAPDTLPYALETGTQNFEALTGLEAAIYHKAALVNEQMAKTDLKAALKLSMSAIETHELMLKSYFLKKLEACPHITVHGIASQDKLSKRTPTFAITIAGVSNRELAQALARHNICVGFGHFYVPRFIEKLGLDPNDGVLRIGFAYYNTLAEIDYLFDVLAEVTQFKSNDAVALR</sequence>
<dbReference type="AlphaFoldDB" id="A0A8J2Z527"/>
<dbReference type="Proteomes" id="UP000636949">
    <property type="component" value="Unassembled WGS sequence"/>
</dbReference>
<name>A0A8J2Z527_9GAMM</name>
<dbReference type="InterPro" id="IPR011340">
    <property type="entry name" value="Cys_dSase-rel"/>
</dbReference>
<dbReference type="PANTHER" id="PTHR43586:SF21">
    <property type="entry name" value="PYRIDOXAL PHOSPHATE (PLP)-DEPENDENT ASPARTATE AMINOTRANSFERASE SUPERFAMILY"/>
    <property type="match status" value="1"/>
</dbReference>
<evidence type="ECO:0000313" key="3">
    <source>
        <dbReference type="EMBL" id="GGG00286.1"/>
    </source>
</evidence>
<comment type="caution">
    <text evidence="3">The sequence shown here is derived from an EMBL/GenBank/DDBJ whole genome shotgun (WGS) entry which is preliminary data.</text>
</comment>
<protein>
    <submittedName>
        <fullName evidence="3">Cysteine desulfurase-like protein</fullName>
    </submittedName>
</protein>
<dbReference type="Pfam" id="PF00266">
    <property type="entry name" value="Aminotran_5"/>
    <property type="match status" value="1"/>
</dbReference>
<dbReference type="InterPro" id="IPR015422">
    <property type="entry name" value="PyrdxlP-dep_Trfase_small"/>
</dbReference>
<dbReference type="NCBIfam" id="TIGR01976">
    <property type="entry name" value="am_tr_V_VC1184"/>
    <property type="match status" value="1"/>
</dbReference>
<proteinExistence type="predicted"/>
<evidence type="ECO:0000259" key="2">
    <source>
        <dbReference type="Pfam" id="PF00266"/>
    </source>
</evidence>
<accession>A0A8J2Z527</accession>
<organism evidence="3 4">
    <name type="scientific">Cysteiniphilum litorale</name>
    <dbReference type="NCBI Taxonomy" id="2056700"/>
    <lineage>
        <taxon>Bacteria</taxon>
        <taxon>Pseudomonadati</taxon>
        <taxon>Pseudomonadota</taxon>
        <taxon>Gammaproteobacteria</taxon>
        <taxon>Thiotrichales</taxon>
        <taxon>Fastidiosibacteraceae</taxon>
        <taxon>Cysteiniphilum</taxon>
    </lineage>
</organism>
<dbReference type="Gene3D" id="3.40.640.10">
    <property type="entry name" value="Type I PLP-dependent aspartate aminotransferase-like (Major domain)"/>
    <property type="match status" value="1"/>
</dbReference>
<keyword evidence="1" id="KW-0663">Pyridoxal phosphate</keyword>
<dbReference type="PANTHER" id="PTHR43586">
    <property type="entry name" value="CYSTEINE DESULFURASE"/>
    <property type="match status" value="1"/>
</dbReference>
<evidence type="ECO:0000256" key="1">
    <source>
        <dbReference type="ARBA" id="ARBA00022898"/>
    </source>
</evidence>
<dbReference type="InterPro" id="IPR015421">
    <property type="entry name" value="PyrdxlP-dep_Trfase_major"/>
</dbReference>
<keyword evidence="4" id="KW-1185">Reference proteome</keyword>